<name>A0ABV2A6D5_9GAMM</name>
<dbReference type="PANTHER" id="PTHR34218">
    <property type="entry name" value="PEPTIDASE S45 PENICILLIN AMIDASE"/>
    <property type="match status" value="1"/>
</dbReference>
<dbReference type="SUPFAM" id="SSF56235">
    <property type="entry name" value="N-terminal nucleophile aminohydrolases (Ntn hydrolases)"/>
    <property type="match status" value="1"/>
</dbReference>
<dbReference type="Gene3D" id="3.60.20.10">
    <property type="entry name" value="Glutamine Phosphoribosylpyrophosphate, subunit 1, domain 1"/>
    <property type="match status" value="2"/>
</dbReference>
<dbReference type="InterPro" id="IPR043147">
    <property type="entry name" value="Penicillin_amidase_A-knob"/>
</dbReference>
<comment type="similarity">
    <text evidence="1">Belongs to the peptidase S45 family.</text>
</comment>
<dbReference type="Gene3D" id="1.10.1400.10">
    <property type="match status" value="1"/>
</dbReference>
<keyword evidence="4" id="KW-0732">Signal</keyword>
<comment type="subunit">
    <text evidence="2">Heterodimer of an alpha subunit and a beta subunit processed from the same precursor.</text>
</comment>
<evidence type="ECO:0000256" key="4">
    <source>
        <dbReference type="SAM" id="SignalP"/>
    </source>
</evidence>
<gene>
    <name evidence="5" type="ORF">ABSH63_01800</name>
</gene>
<feature type="compositionally biased region" description="Gly residues" evidence="3">
    <location>
        <begin position="27"/>
        <end position="44"/>
    </location>
</feature>
<dbReference type="InterPro" id="IPR023343">
    <property type="entry name" value="Penicillin_amidase_dom1"/>
</dbReference>
<feature type="chain" id="PRO_5045885981" evidence="4">
    <location>
        <begin position="20"/>
        <end position="1096"/>
    </location>
</feature>
<comment type="caution">
    <text evidence="5">The sequence shown here is derived from an EMBL/GenBank/DDBJ whole genome shotgun (WGS) entry which is preliminary data.</text>
</comment>
<dbReference type="Proteomes" id="UP001465331">
    <property type="component" value="Unassembled WGS sequence"/>
</dbReference>
<evidence type="ECO:0000256" key="2">
    <source>
        <dbReference type="ARBA" id="ARBA00038735"/>
    </source>
</evidence>
<dbReference type="PROSITE" id="PS51257">
    <property type="entry name" value="PROKAR_LIPOPROTEIN"/>
    <property type="match status" value="1"/>
</dbReference>
<keyword evidence="6" id="KW-1185">Reference proteome</keyword>
<sequence length="1096" mass="117768">MWQSKAWVGAVALAAAAIAGCGSSDPVGGGTNAPDTGSGGGDAGGPPRAGRTPNDGDSLYLNVLPPGANGNSAGGVGVPVEGAQLVYPNNFRDQLDLYGNLAYSPPNLKATPCTPPTSIDAHQPVSDLACNYFKREGLEPDTVVSEITLQAHNGKSVIIRRDAWGVPFVEGEDREAAGFGFGYAAAQDRLWLYDVLRQVGRGRFSEYLGPAPDTYGFDADIANVAGYSEAEYTAMIEATAAKFGDLGGVILKDLDAVVAGMNAYLAHVSSPQGLGEAPPEYASLAVQPGGEPLRFPPAPFTRGDIVASAVLIQAIFAAGGGGEASAVQLLQKLDPSFGPNSTSVPRAACEFWRDVRHAEDADTPLTIDLEFATQVPGRVSEVCPQPLPPGVAIWDPGSLEGRVTLYREPAGGVPLPLPTADTVRELLDLEDLLPSLLPLAGLVPQPLQFPFDLLGKADEVQIPLRPRLDPERSVVASLDPAQGAHRHLAATGLHIPLRMSNFLAVNADQTASGHPIAVMGPQSAYFVPQLLWEVAIKSNGGTDLDFNGRGVVFGNLPYINIGRGLDFAFSATSGGSDLVDIRVSRMCNLDGSPASRDDANGDGFPDADGYLVDVGDGEGLRCRAFYKRTDEWVAQPTVASVALGGPTGAETVRRFVLRTHYGPVFATATVNGEPVAISRQRTTFFGELDTALPFALVTTPTIKNAADFQRVFNSMTGTFNWIYVDHRDVGYIHSGLYPRRAATAHPELPVWGDGRHEWASDAAVLDRLFFANFGGSRPFPGRAVPVAQGDPRRGYFEWPGYLSLTEHPRAINPDKGWITSWNNRPAKGWWAADFNGTYGPTHRADMLEDRLEAFAATGRKHDIASMIEIMSDAAHTDLRGQTVLPLLLELMEAGPLNDEQRQVVALMRAWMNAGSRQWIDGGEGLGAYRRDRDQDGDYDQRAQVLLMDAWYPRLIDSVLPQLVANDGLVGSGRYDNPRAQGSAYQEGWFQHMKRVLEMALGKSATPYRQLRCADGTRDGCRAAVLLALDQALADLGGFANRDQWTGSPRAPAGGERVEDADAVRHTPFSFLPVPAIHWTNRPTFQQVIEIRTTRVP</sequence>
<dbReference type="Gene3D" id="1.10.439.10">
    <property type="entry name" value="Penicillin Amidohydrolase, domain 1"/>
    <property type="match status" value="1"/>
</dbReference>
<reference evidence="5 6" key="1">
    <citation type="submission" date="2024-06" db="EMBL/GenBank/DDBJ databases">
        <authorList>
            <person name="Li Z."/>
            <person name="Jiang Y."/>
        </authorList>
    </citation>
    <scope>NUCLEOTIDE SEQUENCE [LARGE SCALE GENOMIC DNA]</scope>
    <source>
        <strain evidence="5 6">HSW-8</strain>
    </source>
</reference>
<dbReference type="InterPro" id="IPR029055">
    <property type="entry name" value="Ntn_hydrolases_N"/>
</dbReference>
<evidence type="ECO:0000313" key="5">
    <source>
        <dbReference type="EMBL" id="MES0872748.1"/>
    </source>
</evidence>
<dbReference type="RefSeq" id="WP_352886873.1">
    <property type="nucleotide sequence ID" value="NZ_JBEPIJ010000001.1"/>
</dbReference>
<dbReference type="EMBL" id="JBEPIJ010000001">
    <property type="protein sequence ID" value="MES0872748.1"/>
    <property type="molecule type" value="Genomic_DNA"/>
</dbReference>
<dbReference type="PANTHER" id="PTHR34218:SF4">
    <property type="entry name" value="ACYL-HOMOSERINE LACTONE ACYLASE QUIP"/>
    <property type="match status" value="1"/>
</dbReference>
<evidence type="ECO:0000313" key="6">
    <source>
        <dbReference type="Proteomes" id="UP001465331"/>
    </source>
</evidence>
<dbReference type="Pfam" id="PF01804">
    <property type="entry name" value="Penicil_amidase"/>
    <property type="match status" value="1"/>
</dbReference>
<proteinExistence type="inferred from homology"/>
<feature type="signal peptide" evidence="4">
    <location>
        <begin position="1"/>
        <end position="19"/>
    </location>
</feature>
<protein>
    <submittedName>
        <fullName evidence="5">Penicillin acylase family protein</fullName>
    </submittedName>
</protein>
<accession>A0ABV2A6D5</accession>
<evidence type="ECO:0000256" key="1">
    <source>
        <dbReference type="ARBA" id="ARBA00006586"/>
    </source>
</evidence>
<evidence type="ECO:0000256" key="3">
    <source>
        <dbReference type="SAM" id="MobiDB-lite"/>
    </source>
</evidence>
<dbReference type="InterPro" id="IPR002692">
    <property type="entry name" value="S45"/>
</dbReference>
<organism evidence="5 6">
    <name type="scientific">Sinimarinibacterium thermocellulolyticum</name>
    <dbReference type="NCBI Taxonomy" id="3170016"/>
    <lineage>
        <taxon>Bacteria</taxon>
        <taxon>Pseudomonadati</taxon>
        <taxon>Pseudomonadota</taxon>
        <taxon>Gammaproteobacteria</taxon>
        <taxon>Nevskiales</taxon>
        <taxon>Nevskiaceae</taxon>
        <taxon>Sinimarinibacterium</taxon>
    </lineage>
</organism>
<feature type="region of interest" description="Disordered" evidence="3">
    <location>
        <begin position="27"/>
        <end position="58"/>
    </location>
</feature>